<accession>Q113V5</accession>
<dbReference type="STRING" id="203124.Tery_1967"/>
<evidence type="ECO:0000259" key="4">
    <source>
        <dbReference type="PROSITE" id="PS50042"/>
    </source>
</evidence>
<protein>
    <submittedName>
        <fullName evidence="5">ABC-type phosphate transport system periplasmic component-like</fullName>
    </submittedName>
</protein>
<keyword evidence="2" id="KW-0812">Transmembrane</keyword>
<gene>
    <name evidence="5" type="ordered locus">Tery_1967</name>
</gene>
<dbReference type="KEGG" id="ter:Tery_1967"/>
<dbReference type="EMBL" id="CP000393">
    <property type="protein sequence ID" value="ABG51219.1"/>
    <property type="molecule type" value="Genomic_DNA"/>
</dbReference>
<evidence type="ECO:0000256" key="3">
    <source>
        <dbReference type="SAM" id="SignalP"/>
    </source>
</evidence>
<dbReference type="InterPro" id="IPR024370">
    <property type="entry name" value="PBP_domain"/>
</dbReference>
<dbReference type="PANTHER" id="PTHR30570:SF1">
    <property type="entry name" value="PHOSPHATE-BINDING PROTEIN PSTS"/>
    <property type="match status" value="1"/>
</dbReference>
<dbReference type="Pfam" id="PF16258">
    <property type="entry name" value="DUF4912"/>
    <property type="match status" value="3"/>
</dbReference>
<reference evidence="5" key="1">
    <citation type="submission" date="2006-06" db="EMBL/GenBank/DDBJ databases">
        <title>Complete sequence of Trichodesmium erythraeum IMS101.</title>
        <authorList>
            <consortium name="US DOE Joint Genome Institute"/>
            <person name="Copeland A."/>
            <person name="Lucas S."/>
            <person name="Lapidus A."/>
            <person name="Barry K."/>
            <person name="Detter J.C."/>
            <person name="Glavina del Rio T."/>
            <person name="Hammon N."/>
            <person name="Israni S."/>
            <person name="Dalin E."/>
            <person name="Tice H."/>
            <person name="Pitluck S."/>
            <person name="Kiss H."/>
            <person name="Munk A.C."/>
            <person name="Brettin T."/>
            <person name="Bruce D."/>
            <person name="Han C."/>
            <person name="Tapia R."/>
            <person name="Gilna P."/>
            <person name="Schmutz J."/>
            <person name="Larimer F."/>
            <person name="Land M."/>
            <person name="Hauser L."/>
            <person name="Kyrpides N."/>
            <person name="Kim E."/>
            <person name="Richardson P."/>
        </authorList>
    </citation>
    <scope>NUCLEOTIDE SEQUENCE [LARGE SCALE GENOMIC DNA]</scope>
    <source>
        <strain evidence="5">IMS101</strain>
    </source>
</reference>
<keyword evidence="2" id="KW-0472">Membrane</keyword>
<sequence>MKMYFFRKKSVQLLVVLLTLIATPRQLTANNLSFLSNTILNQSINSDTTYSAPKSLPSGRKIKLFSSSSMIVINQVLKQVYEEKYPDAQVEITRGDTSELLEVLLKGETDLVALGRRLTAEEKNQGLVEVPINRGKIAIVVASDNPFQENLSFEKFAQIFRGEITNWSKLGGPQLPIRLIDRPESSDTREALKSYDVFKKSPFMTGRNAIQLSEDDTAVVIKELGKNGISYAIMDQVLNRENVRIIPMHKTLPTNPLYPYSQPRNFVYKNDTASPEVLAFLGLVTSEDGQQVVAKADKQGRSDLANLSSTNKANSSDIVTSPSLDTQIKTELNKQEKTDSETFGGLVTALIGDIGKETGTKRIPWWILLLLNIPILGALLWVFLRRRGNQSVGTGGTRVVPGTTTDSDFTSVGETLFAEAEVTEANDLTETSSENGNEVAVVDPSISVAGVEGVGELLATWASLEKNSQISLSPGESQTVLASWSVPEADQLAAKLHGAKQYQLRVYDVTDIDLDLELAESIKYYNFEDSNQQWQIGSLLFDREYQAEIGYATDDDRWLLLARSNRVRIDISKNADLGRAGQGFDNLLLRDITVEDYVNKDIEVVKEPDLERGERVRGVLLPCKITITPDDAENMMVTWKVSQTAQNALKEQGGKEYQLRIYDVTDIDLDKQPAYNVQGYNCQESIQEMQVPVLMINREYQAEIGYVTDYGKLLKLARSNRIRIPAIEIDDVKTTQLNVTQTKAVIQEEALKSSWVIIVPVSSQSAYVHWGVSQTAKNLAKQQGGQQYQLRIFDITDIDIDSQNAQNVQQYDCDGSSQKQEIPINVSSVGYVDYFAEIGYVTDDSQWLIIARSNPLRIPVLI</sequence>
<dbReference type="PANTHER" id="PTHR30570">
    <property type="entry name" value="PERIPLASMIC PHOSPHATE BINDING COMPONENT OF PHOSPHATE ABC TRANSPORTER"/>
    <property type="match status" value="1"/>
</dbReference>
<dbReference type="InterPro" id="IPR000595">
    <property type="entry name" value="cNMP-bd_dom"/>
</dbReference>
<feature type="signal peptide" evidence="3">
    <location>
        <begin position="1"/>
        <end position="29"/>
    </location>
</feature>
<evidence type="ECO:0000313" key="5">
    <source>
        <dbReference type="EMBL" id="ABG51219.1"/>
    </source>
</evidence>
<feature type="domain" description="Cyclic nucleotide-binding" evidence="4">
    <location>
        <begin position="64"/>
        <end position="146"/>
    </location>
</feature>
<dbReference type="Gene3D" id="3.40.190.10">
    <property type="entry name" value="Periplasmic binding protein-like II"/>
    <property type="match status" value="2"/>
</dbReference>
<keyword evidence="1 3" id="KW-0732">Signal</keyword>
<proteinExistence type="predicted"/>
<evidence type="ECO:0000256" key="1">
    <source>
        <dbReference type="ARBA" id="ARBA00022729"/>
    </source>
</evidence>
<dbReference type="InterPro" id="IPR032585">
    <property type="entry name" value="DUF4912"/>
</dbReference>
<dbReference type="Pfam" id="PF12849">
    <property type="entry name" value="PBP_like_2"/>
    <property type="match status" value="1"/>
</dbReference>
<organism evidence="5">
    <name type="scientific">Trichodesmium erythraeum (strain IMS101)</name>
    <dbReference type="NCBI Taxonomy" id="203124"/>
    <lineage>
        <taxon>Bacteria</taxon>
        <taxon>Bacillati</taxon>
        <taxon>Cyanobacteriota</taxon>
        <taxon>Cyanophyceae</taxon>
        <taxon>Oscillatoriophycideae</taxon>
        <taxon>Oscillatoriales</taxon>
        <taxon>Microcoleaceae</taxon>
        <taxon>Trichodesmium</taxon>
    </lineage>
</organism>
<dbReference type="HOGENOM" id="CLU_006271_0_0_3"/>
<dbReference type="SUPFAM" id="SSF53850">
    <property type="entry name" value="Periplasmic binding protein-like II"/>
    <property type="match status" value="1"/>
</dbReference>
<dbReference type="eggNOG" id="COG3330">
    <property type="taxonomic scope" value="Bacteria"/>
</dbReference>
<evidence type="ECO:0000256" key="2">
    <source>
        <dbReference type="SAM" id="Phobius"/>
    </source>
</evidence>
<dbReference type="OrthoDB" id="454818at2"/>
<dbReference type="AlphaFoldDB" id="Q113V5"/>
<feature type="chain" id="PRO_5004179942" evidence="3">
    <location>
        <begin position="30"/>
        <end position="862"/>
    </location>
</feature>
<keyword evidence="2" id="KW-1133">Transmembrane helix</keyword>
<name>Q113V5_TRIEI</name>
<dbReference type="eggNOG" id="COG0226">
    <property type="taxonomic scope" value="Bacteria"/>
</dbReference>
<dbReference type="PROSITE" id="PS50042">
    <property type="entry name" value="CNMP_BINDING_3"/>
    <property type="match status" value="1"/>
</dbReference>
<feature type="transmembrane region" description="Helical" evidence="2">
    <location>
        <begin position="363"/>
        <end position="384"/>
    </location>
</feature>
<dbReference type="InterPro" id="IPR050811">
    <property type="entry name" value="Phosphate_ABC_transporter"/>
</dbReference>